<dbReference type="InterPro" id="IPR036852">
    <property type="entry name" value="Peptidase_S8/S53_dom_sf"/>
</dbReference>
<dbReference type="InterPro" id="IPR030400">
    <property type="entry name" value="Sedolisin_dom"/>
</dbReference>
<evidence type="ECO:0000256" key="3">
    <source>
        <dbReference type="ARBA" id="ARBA00002451"/>
    </source>
</evidence>
<comment type="caution">
    <text evidence="16">The sequence shown here is derived from an EMBL/GenBank/DDBJ whole genome shotgun (WGS) entry which is preliminary data.</text>
</comment>
<feature type="active site" description="Charge relay system" evidence="12">
    <location>
        <position position="301"/>
    </location>
</feature>
<dbReference type="InterPro" id="IPR000209">
    <property type="entry name" value="Peptidase_S8/S53_dom"/>
</dbReference>
<dbReference type="OrthoDB" id="409122at2759"/>
<dbReference type="SUPFAM" id="SSF52743">
    <property type="entry name" value="Subtilisin-like"/>
    <property type="match status" value="1"/>
</dbReference>
<dbReference type="InterPro" id="IPR050819">
    <property type="entry name" value="Tripeptidyl-peptidase_I"/>
</dbReference>
<dbReference type="PROSITE" id="PS51695">
    <property type="entry name" value="SEDOLISIN"/>
    <property type="match status" value="1"/>
</dbReference>
<dbReference type="PANTHER" id="PTHR14218">
    <property type="entry name" value="PROTEASE S8 TRIPEPTIDYL PEPTIDASE I CLN2"/>
    <property type="match status" value="1"/>
</dbReference>
<evidence type="ECO:0000256" key="14">
    <source>
        <dbReference type="SAM" id="SignalP"/>
    </source>
</evidence>
<dbReference type="GO" id="GO:0046872">
    <property type="term" value="F:metal ion binding"/>
    <property type="evidence" value="ECO:0007669"/>
    <property type="project" value="UniProtKB-KW"/>
</dbReference>
<evidence type="ECO:0000256" key="6">
    <source>
        <dbReference type="ARBA" id="ARBA00022670"/>
    </source>
</evidence>
<dbReference type="EMBL" id="SEOQ01000272">
    <property type="protein sequence ID" value="TFY66170.1"/>
    <property type="molecule type" value="Genomic_DNA"/>
</dbReference>
<evidence type="ECO:0000256" key="10">
    <source>
        <dbReference type="ARBA" id="ARBA00022837"/>
    </source>
</evidence>
<evidence type="ECO:0000259" key="15">
    <source>
        <dbReference type="PROSITE" id="PS51695"/>
    </source>
</evidence>
<feature type="domain" description="Peptidase S53" evidence="15">
    <location>
        <begin position="221"/>
        <end position="573"/>
    </location>
</feature>
<dbReference type="Gene3D" id="3.40.50.200">
    <property type="entry name" value="Peptidase S8/S53 domain"/>
    <property type="match status" value="1"/>
</dbReference>
<evidence type="ECO:0000256" key="9">
    <source>
        <dbReference type="ARBA" id="ARBA00022825"/>
    </source>
</evidence>
<proteinExistence type="predicted"/>
<dbReference type="AlphaFoldDB" id="A0A4Y9YWN8"/>
<keyword evidence="17" id="KW-1185">Reference proteome</keyword>
<dbReference type="GO" id="GO:0005576">
    <property type="term" value="C:extracellular region"/>
    <property type="evidence" value="ECO:0007669"/>
    <property type="project" value="UniProtKB-SubCell"/>
</dbReference>
<keyword evidence="6 12" id="KW-0645">Protease</keyword>
<comment type="subcellular location">
    <subcellularLocation>
        <location evidence="4">Secreted</location>
        <location evidence="4">Extracellular space</location>
    </subcellularLocation>
</comment>
<dbReference type="InterPro" id="IPR015366">
    <property type="entry name" value="S53_propep"/>
</dbReference>
<dbReference type="Pfam" id="PF09286">
    <property type="entry name" value="Pro-kuma_activ"/>
    <property type="match status" value="1"/>
</dbReference>
<evidence type="ECO:0000256" key="5">
    <source>
        <dbReference type="ARBA" id="ARBA00012462"/>
    </source>
</evidence>
<dbReference type="SMART" id="SM00944">
    <property type="entry name" value="Pro-kuma_activ"/>
    <property type="match status" value="1"/>
</dbReference>
<dbReference type="GO" id="GO:0006508">
    <property type="term" value="P:proteolysis"/>
    <property type="evidence" value="ECO:0007669"/>
    <property type="project" value="UniProtKB-KW"/>
</dbReference>
<feature type="active site" description="Charge relay system" evidence="12">
    <location>
        <position position="492"/>
    </location>
</feature>
<feature type="active site" description="Charge relay system" evidence="12">
    <location>
        <position position="297"/>
    </location>
</feature>
<dbReference type="CDD" id="cd11377">
    <property type="entry name" value="Pro-peptidase_S53"/>
    <property type="match status" value="1"/>
</dbReference>
<evidence type="ECO:0000256" key="7">
    <source>
        <dbReference type="ARBA" id="ARBA00022723"/>
    </source>
</evidence>
<accession>A0A4Y9YWN8</accession>
<evidence type="ECO:0000256" key="1">
    <source>
        <dbReference type="ARBA" id="ARBA00001910"/>
    </source>
</evidence>
<dbReference type="STRING" id="205917.A0A4Y9YWN8"/>
<dbReference type="EC" id="3.4.14.10" evidence="5"/>
<dbReference type="Pfam" id="PF00082">
    <property type="entry name" value="Peptidase_S8"/>
    <property type="match status" value="1"/>
</dbReference>
<sequence length="573" mass="59820">MRAKRTRPIAMILPRACFAVACLAASVGAAAPRARLDMRVFERRDSAPRNFVAVGAASSDHPLSLRIGLVQSNFAGLEKELYDVSTPGNSKYGQHLSKEEVEAFVAPSPDTVKAVKTWLESHGLTSAPASPAGDWLSVNATVQQANDLLNADFTHFEHVDTGKQTVRTLSYSLPDALHGAVQFVHPTTASTVSRNTKVSVLDEPTGSPNNDTGIPSSCASSITPQCLQAMYSIPKTCGTQSSTQLGVTGYVGQYANEQDLAMFLQKYRPDLSSSTNFSVQSINGGENPQGSSDAGTEADLDIQYTVGVAAGVPAVFISVGNDVDEVDGFMDSTNLLLAQENPPSVVTTSYGYGENDFPYSLGSALCNTYAQLGARGVSMLFASGDEGVCGDQGTSCSNFGATFPSSCPYVTAIGATTGVPETGDFISGGGFSSWFPRPSYQSTAVVAFLSSLGSTYAGKYNASGRGFPDLAAAGENIAIVYQGQTMSTGGTSASSPIVASIVALLNDELISAGKAPLGFLNPFIYAHPEAFNDMTSGYNPGCFTMGFTAREGWDPVTGLGTPNYTKLKAAAGL</sequence>
<evidence type="ECO:0000313" key="17">
    <source>
        <dbReference type="Proteomes" id="UP000298327"/>
    </source>
</evidence>
<keyword evidence="10" id="KW-0106">Calcium</keyword>
<name>A0A4Y9YWN8_9AGAM</name>
<gene>
    <name evidence="16" type="ORF">EVG20_g4920</name>
</gene>
<dbReference type="GO" id="GO:0004252">
    <property type="term" value="F:serine-type endopeptidase activity"/>
    <property type="evidence" value="ECO:0007669"/>
    <property type="project" value="UniProtKB-UniRule"/>
</dbReference>
<dbReference type="SUPFAM" id="SSF54897">
    <property type="entry name" value="Protease propeptides/inhibitors"/>
    <property type="match status" value="1"/>
</dbReference>
<organism evidence="16 17">
    <name type="scientific">Dentipellis fragilis</name>
    <dbReference type="NCBI Taxonomy" id="205917"/>
    <lineage>
        <taxon>Eukaryota</taxon>
        <taxon>Fungi</taxon>
        <taxon>Dikarya</taxon>
        <taxon>Basidiomycota</taxon>
        <taxon>Agaricomycotina</taxon>
        <taxon>Agaricomycetes</taxon>
        <taxon>Russulales</taxon>
        <taxon>Hericiaceae</taxon>
        <taxon>Dentipellis</taxon>
    </lineage>
</organism>
<evidence type="ECO:0000256" key="4">
    <source>
        <dbReference type="ARBA" id="ARBA00004239"/>
    </source>
</evidence>
<evidence type="ECO:0000256" key="13">
    <source>
        <dbReference type="SAM" id="MobiDB-lite"/>
    </source>
</evidence>
<evidence type="ECO:0000256" key="8">
    <source>
        <dbReference type="ARBA" id="ARBA00022801"/>
    </source>
</evidence>
<feature type="chain" id="PRO_5021457139" description="tripeptidyl-peptidase II" evidence="14">
    <location>
        <begin position="30"/>
        <end position="573"/>
    </location>
</feature>
<protein>
    <recommendedName>
        <fullName evidence="5">tripeptidyl-peptidase II</fullName>
        <ecNumber evidence="5">3.4.14.10</ecNumber>
    </recommendedName>
</protein>
<comment type="catalytic activity">
    <reaction evidence="1">
        <text>Release of an N-terminal tripeptide from a polypeptide.</text>
        <dbReference type="EC" id="3.4.14.10"/>
    </reaction>
</comment>
<evidence type="ECO:0000256" key="12">
    <source>
        <dbReference type="PROSITE-ProRule" id="PRU01032"/>
    </source>
</evidence>
<keyword evidence="8 12" id="KW-0378">Hydrolase</keyword>
<comment type="caution">
    <text evidence="12">Lacks conserved residue(s) required for the propagation of feature annotation.</text>
</comment>
<keyword evidence="9 12" id="KW-0720">Serine protease</keyword>
<keyword evidence="7" id="KW-0479">Metal-binding</keyword>
<feature type="signal peptide" evidence="14">
    <location>
        <begin position="1"/>
        <end position="29"/>
    </location>
</feature>
<evidence type="ECO:0000256" key="2">
    <source>
        <dbReference type="ARBA" id="ARBA00001913"/>
    </source>
</evidence>
<reference evidence="16 17" key="1">
    <citation type="submission" date="2019-02" db="EMBL/GenBank/DDBJ databases">
        <title>Genome sequencing of the rare red list fungi Dentipellis fragilis.</title>
        <authorList>
            <person name="Buettner E."/>
            <person name="Kellner H."/>
        </authorList>
    </citation>
    <scope>NUCLEOTIDE SEQUENCE [LARGE SCALE GENOMIC DNA]</scope>
    <source>
        <strain evidence="16 17">DSM 105465</strain>
    </source>
</reference>
<dbReference type="Proteomes" id="UP000298327">
    <property type="component" value="Unassembled WGS sequence"/>
</dbReference>
<comment type="cofactor">
    <cofactor evidence="2">
        <name>Ca(2+)</name>
        <dbReference type="ChEBI" id="CHEBI:29108"/>
    </cofactor>
</comment>
<comment type="function">
    <text evidence="3">Secreted tripeptidyl-peptidase which degrades proteins at acidic pHs and is involved in virulence.</text>
</comment>
<keyword evidence="14" id="KW-0732">Signal</keyword>
<evidence type="ECO:0000313" key="16">
    <source>
        <dbReference type="EMBL" id="TFY66170.1"/>
    </source>
</evidence>
<dbReference type="GO" id="GO:0008240">
    <property type="term" value="F:tripeptidyl-peptidase activity"/>
    <property type="evidence" value="ECO:0007669"/>
    <property type="project" value="UniProtKB-EC"/>
</dbReference>
<feature type="compositionally biased region" description="Polar residues" evidence="13">
    <location>
        <begin position="275"/>
        <end position="294"/>
    </location>
</feature>
<evidence type="ECO:0000256" key="11">
    <source>
        <dbReference type="ARBA" id="ARBA00023145"/>
    </source>
</evidence>
<dbReference type="PANTHER" id="PTHR14218:SF15">
    <property type="entry name" value="TRIPEPTIDYL-PEPTIDASE 1"/>
    <property type="match status" value="1"/>
</dbReference>
<dbReference type="CDD" id="cd04056">
    <property type="entry name" value="Peptidases_S53"/>
    <property type="match status" value="1"/>
</dbReference>
<feature type="region of interest" description="Disordered" evidence="13">
    <location>
        <begin position="275"/>
        <end position="296"/>
    </location>
</feature>
<keyword evidence="11" id="KW-0865">Zymogen</keyword>